<organism evidence="3 4">
    <name type="scientific">Spizellomyces punctatus (strain DAOM BR117)</name>
    <dbReference type="NCBI Taxonomy" id="645134"/>
    <lineage>
        <taxon>Eukaryota</taxon>
        <taxon>Fungi</taxon>
        <taxon>Fungi incertae sedis</taxon>
        <taxon>Chytridiomycota</taxon>
        <taxon>Chytridiomycota incertae sedis</taxon>
        <taxon>Chytridiomycetes</taxon>
        <taxon>Spizellomycetales</taxon>
        <taxon>Spizellomycetaceae</taxon>
        <taxon>Spizellomyces</taxon>
    </lineage>
</organism>
<accession>A0A0L0HAK4</accession>
<keyword evidence="4" id="KW-1185">Reference proteome</keyword>
<dbReference type="PANTHER" id="PTHR15885:SF1">
    <property type="entry name" value="COILED-COIL DOMAIN-CONTAINING PROTEIN 174"/>
    <property type="match status" value="1"/>
</dbReference>
<dbReference type="FunCoup" id="A0A0L0HAK4">
    <property type="interactions" value="448"/>
</dbReference>
<dbReference type="eggNOG" id="ENOG502QWJ9">
    <property type="taxonomic scope" value="Eukaryota"/>
</dbReference>
<feature type="compositionally biased region" description="Basic and acidic residues" evidence="2">
    <location>
        <begin position="236"/>
        <end position="271"/>
    </location>
</feature>
<sequence>MWKRKEIAVNSSSVVDLKAELFRKKEEFEREKLRTGSSTLRAVSNKPIKKPPKNKGVEQRARQDEEEIQTLSSTLESSWVALQRKAKLYDKLVDEGGTGEDEKDEEALVDFLQKSLTDSDLPAPSPDIEDVGEDTWVEAVDEFGRTRIVRKDDVSKLGLRFIKEGEAGGNGENEQGPSLVSDDMRREMEREQWEKEAREALASGHYDSRRENRTMGVGFYQFSQDDEERRKQMEELKDMRNETLESRTRAARMKDARKDKLDERKRLLKERAAKRRKVINGESEGAGALAGDNDGSEKGDGDELRDVVSDFLQGIRKQLE</sequence>
<dbReference type="OMA" id="HNKGAQK"/>
<proteinExistence type="predicted"/>
<gene>
    <name evidence="3" type="ORF">SPPG_06594</name>
</gene>
<protein>
    <submittedName>
        <fullName evidence="3">Uncharacterized protein</fullName>
    </submittedName>
</protein>
<keyword evidence="1" id="KW-0175">Coiled coil</keyword>
<feature type="region of interest" description="Disordered" evidence="2">
    <location>
        <begin position="165"/>
        <end position="210"/>
    </location>
</feature>
<dbReference type="GO" id="GO:0005634">
    <property type="term" value="C:nucleus"/>
    <property type="evidence" value="ECO:0007669"/>
    <property type="project" value="TreeGrafter"/>
</dbReference>
<dbReference type="EMBL" id="KQ257461">
    <property type="protein sequence ID" value="KNC98192.1"/>
    <property type="molecule type" value="Genomic_DNA"/>
</dbReference>
<feature type="compositionally biased region" description="Basic and acidic residues" evidence="2">
    <location>
        <begin position="295"/>
        <end position="306"/>
    </location>
</feature>
<dbReference type="OrthoDB" id="333551at2759"/>
<evidence type="ECO:0000256" key="1">
    <source>
        <dbReference type="ARBA" id="ARBA00023054"/>
    </source>
</evidence>
<feature type="region of interest" description="Disordered" evidence="2">
    <location>
        <begin position="33"/>
        <end position="65"/>
    </location>
</feature>
<dbReference type="InParanoid" id="A0A0L0HAK4"/>
<name>A0A0L0HAK4_SPIPD</name>
<dbReference type="VEuPathDB" id="FungiDB:SPPG_06594"/>
<dbReference type="RefSeq" id="XP_016606232.1">
    <property type="nucleotide sequence ID" value="XM_016754795.1"/>
</dbReference>
<dbReference type="STRING" id="645134.A0A0L0HAK4"/>
<dbReference type="AlphaFoldDB" id="A0A0L0HAK4"/>
<feature type="compositionally biased region" description="Basic and acidic residues" evidence="2">
    <location>
        <begin position="182"/>
        <end position="199"/>
    </location>
</feature>
<evidence type="ECO:0000313" key="3">
    <source>
        <dbReference type="EMBL" id="KNC98192.1"/>
    </source>
</evidence>
<dbReference type="Proteomes" id="UP000053201">
    <property type="component" value="Unassembled WGS sequence"/>
</dbReference>
<evidence type="ECO:0000313" key="4">
    <source>
        <dbReference type="Proteomes" id="UP000053201"/>
    </source>
</evidence>
<evidence type="ECO:0000256" key="2">
    <source>
        <dbReference type="SAM" id="MobiDB-lite"/>
    </source>
</evidence>
<dbReference type="InterPro" id="IPR025066">
    <property type="entry name" value="CCDC174-like"/>
</dbReference>
<dbReference type="Pfam" id="PF13300">
    <property type="entry name" value="DUF4078"/>
    <property type="match status" value="1"/>
</dbReference>
<dbReference type="PANTHER" id="PTHR15885">
    <property type="entry name" value="COILED-COIL DOMAIN-CONTAINING PROTEIN 174"/>
    <property type="match status" value="1"/>
</dbReference>
<dbReference type="GeneID" id="27689886"/>
<feature type="region of interest" description="Disordered" evidence="2">
    <location>
        <begin position="236"/>
        <end position="306"/>
    </location>
</feature>
<reference evidence="3 4" key="1">
    <citation type="submission" date="2009-08" db="EMBL/GenBank/DDBJ databases">
        <title>The Genome Sequence of Spizellomyces punctatus strain DAOM BR117.</title>
        <authorList>
            <consortium name="The Broad Institute Genome Sequencing Platform"/>
            <person name="Russ C."/>
            <person name="Cuomo C."/>
            <person name="Shea T."/>
            <person name="Young S.K."/>
            <person name="Zeng Q."/>
            <person name="Koehrsen M."/>
            <person name="Haas B."/>
            <person name="Borodovsky M."/>
            <person name="Guigo R."/>
            <person name="Alvarado L."/>
            <person name="Berlin A."/>
            <person name="Bochicchio J."/>
            <person name="Borenstein D."/>
            <person name="Chapman S."/>
            <person name="Chen Z."/>
            <person name="Engels R."/>
            <person name="Freedman E."/>
            <person name="Gellesch M."/>
            <person name="Goldberg J."/>
            <person name="Griggs A."/>
            <person name="Gujja S."/>
            <person name="Heiman D."/>
            <person name="Hepburn T."/>
            <person name="Howarth C."/>
            <person name="Jen D."/>
            <person name="Larson L."/>
            <person name="Lewis B."/>
            <person name="Mehta T."/>
            <person name="Park D."/>
            <person name="Pearson M."/>
            <person name="Roberts A."/>
            <person name="Saif S."/>
            <person name="Shenoy N."/>
            <person name="Sisk P."/>
            <person name="Stolte C."/>
            <person name="Sykes S."/>
            <person name="Thomson T."/>
            <person name="Walk T."/>
            <person name="White J."/>
            <person name="Yandava C."/>
            <person name="Burger G."/>
            <person name="Gray M.W."/>
            <person name="Holland P.W.H."/>
            <person name="King N."/>
            <person name="Lang F.B.F."/>
            <person name="Roger A.J."/>
            <person name="Ruiz-Trillo I."/>
            <person name="Lander E."/>
            <person name="Nusbaum C."/>
        </authorList>
    </citation>
    <scope>NUCLEOTIDE SEQUENCE [LARGE SCALE GENOMIC DNA]</scope>
    <source>
        <strain evidence="3 4">DAOM BR117</strain>
    </source>
</reference>